<gene>
    <name evidence="1" type="ORF">PISMIDRAFT_6621</name>
</gene>
<proteinExistence type="predicted"/>
<dbReference type="OrthoDB" id="3253416at2759"/>
<accession>A0A0C9ZKI7</accession>
<reference evidence="2" key="2">
    <citation type="submission" date="2015-01" db="EMBL/GenBank/DDBJ databases">
        <title>Evolutionary Origins and Diversification of the Mycorrhizal Mutualists.</title>
        <authorList>
            <consortium name="DOE Joint Genome Institute"/>
            <consortium name="Mycorrhizal Genomics Consortium"/>
            <person name="Kohler A."/>
            <person name="Kuo A."/>
            <person name="Nagy L.G."/>
            <person name="Floudas D."/>
            <person name="Copeland A."/>
            <person name="Barry K.W."/>
            <person name="Cichocki N."/>
            <person name="Veneault-Fourrey C."/>
            <person name="LaButti K."/>
            <person name="Lindquist E.A."/>
            <person name="Lipzen A."/>
            <person name="Lundell T."/>
            <person name="Morin E."/>
            <person name="Murat C."/>
            <person name="Riley R."/>
            <person name="Ohm R."/>
            <person name="Sun H."/>
            <person name="Tunlid A."/>
            <person name="Henrissat B."/>
            <person name="Grigoriev I.V."/>
            <person name="Hibbett D.S."/>
            <person name="Martin F."/>
        </authorList>
    </citation>
    <scope>NUCLEOTIDE SEQUENCE [LARGE SCALE GENOMIC DNA]</scope>
    <source>
        <strain evidence="2">441</strain>
    </source>
</reference>
<evidence type="ECO:0000313" key="1">
    <source>
        <dbReference type="EMBL" id="KIK29886.1"/>
    </source>
</evidence>
<protein>
    <submittedName>
        <fullName evidence="1">Uncharacterized protein</fullName>
    </submittedName>
</protein>
<name>A0A0C9ZKI7_9AGAM</name>
<reference evidence="1 2" key="1">
    <citation type="submission" date="2014-04" db="EMBL/GenBank/DDBJ databases">
        <authorList>
            <consortium name="DOE Joint Genome Institute"/>
            <person name="Kuo A."/>
            <person name="Kohler A."/>
            <person name="Costa M.D."/>
            <person name="Nagy L.G."/>
            <person name="Floudas D."/>
            <person name="Copeland A."/>
            <person name="Barry K.W."/>
            <person name="Cichocki N."/>
            <person name="Veneault-Fourrey C."/>
            <person name="LaButti K."/>
            <person name="Lindquist E.A."/>
            <person name="Lipzen A."/>
            <person name="Lundell T."/>
            <person name="Morin E."/>
            <person name="Murat C."/>
            <person name="Sun H."/>
            <person name="Tunlid A."/>
            <person name="Henrissat B."/>
            <person name="Grigoriev I.V."/>
            <person name="Hibbett D.S."/>
            <person name="Martin F."/>
            <person name="Nordberg H.P."/>
            <person name="Cantor M.N."/>
            <person name="Hua S.X."/>
        </authorList>
    </citation>
    <scope>NUCLEOTIDE SEQUENCE [LARGE SCALE GENOMIC DNA]</scope>
    <source>
        <strain evidence="1 2">441</strain>
    </source>
</reference>
<keyword evidence="2" id="KW-1185">Reference proteome</keyword>
<organism evidence="1 2">
    <name type="scientific">Pisolithus microcarpus 441</name>
    <dbReference type="NCBI Taxonomy" id="765257"/>
    <lineage>
        <taxon>Eukaryota</taxon>
        <taxon>Fungi</taxon>
        <taxon>Dikarya</taxon>
        <taxon>Basidiomycota</taxon>
        <taxon>Agaricomycotina</taxon>
        <taxon>Agaricomycetes</taxon>
        <taxon>Agaricomycetidae</taxon>
        <taxon>Boletales</taxon>
        <taxon>Sclerodermatineae</taxon>
        <taxon>Pisolithaceae</taxon>
        <taxon>Pisolithus</taxon>
    </lineage>
</organism>
<dbReference type="EMBL" id="KN833688">
    <property type="protein sequence ID" value="KIK29886.1"/>
    <property type="molecule type" value="Genomic_DNA"/>
</dbReference>
<sequence length="145" mass="16364">MPKRRGTSPRIMDVLCTSSSLKWTRVQLLKSQNLCDCQRVNSWNAFIRAKLRDANSGRDRGDRVKLTQFVARNKDDLLVAYKNLTPAQQEAYNAKVQVARDTKVMVVRSNPKAISHTVSAAFANMDREWTALCAQTGLEGFYIAV</sequence>
<evidence type="ECO:0000313" key="2">
    <source>
        <dbReference type="Proteomes" id="UP000054018"/>
    </source>
</evidence>
<dbReference type="HOGENOM" id="CLU_1787587_0_0_1"/>
<dbReference type="Proteomes" id="UP000054018">
    <property type="component" value="Unassembled WGS sequence"/>
</dbReference>
<dbReference type="AlphaFoldDB" id="A0A0C9ZKI7"/>